<dbReference type="Pfam" id="PF00842">
    <property type="entry name" value="Ala_racemase_C"/>
    <property type="match status" value="1"/>
</dbReference>
<dbReference type="EMBL" id="BMEV01000022">
    <property type="protein sequence ID" value="GGH75359.1"/>
    <property type="molecule type" value="Genomic_DNA"/>
</dbReference>
<dbReference type="HAMAP" id="MF_01201">
    <property type="entry name" value="Ala_racemase"/>
    <property type="match status" value="1"/>
</dbReference>
<evidence type="ECO:0000313" key="9">
    <source>
        <dbReference type="Proteomes" id="UP000602050"/>
    </source>
</evidence>
<dbReference type="SMART" id="SM01005">
    <property type="entry name" value="Ala_racemase_C"/>
    <property type="match status" value="1"/>
</dbReference>
<dbReference type="GO" id="GO:0030632">
    <property type="term" value="P:D-alanine biosynthetic process"/>
    <property type="evidence" value="ECO:0007669"/>
    <property type="project" value="UniProtKB-UniRule"/>
</dbReference>
<dbReference type="NCBIfam" id="TIGR00492">
    <property type="entry name" value="alr"/>
    <property type="match status" value="1"/>
</dbReference>
<dbReference type="InterPro" id="IPR011079">
    <property type="entry name" value="Ala_racemase_C"/>
</dbReference>
<dbReference type="InterPro" id="IPR000821">
    <property type="entry name" value="Ala_racemase"/>
</dbReference>
<dbReference type="UniPathway" id="UPA00042">
    <property type="reaction ID" value="UER00497"/>
</dbReference>
<keyword evidence="9" id="KW-1185">Reference proteome</keyword>
<keyword evidence="2 4" id="KW-0663">Pyridoxal phosphate</keyword>
<feature type="binding site" evidence="4 6">
    <location>
        <position position="315"/>
    </location>
    <ligand>
        <name>substrate</name>
    </ligand>
</feature>
<sequence length="399" mass="44423">MKYGSYRPAWAEISLDAIKGNVKAFKKHIAEETKLMAVVKADGYGHGAVEVAEAAIEAGADYLAVALLDEALILRKAGIDFPLLVLGYTPAESVKEAIVENITLTVFTEEVAEKIQQIADEMKKLVRIHIKIDSGMHRIGIRDKLEVYDLIQKIKSDYVYIEGIYTHFADADNTDSAYTKKQFQNYMEVIDYLQEKHIDIPIKHCCNSAATIQYPEMHLDMVRVGVSLYGLYPEEHLKNMISLTQAMSFKTKPVFVKTVKAEEPISYGCTYTPKKDSLIATIPIGYADGFSRSLSNKGYVTVKGVNVPIVGRICMDQSMIDVSEVGNVSRDDVVTIFGDPNEGYISMGDVAKIMNTIHYETACLIGKRVPRVYIKNGQIIKEQSLLTNIINAENITTEA</sequence>
<evidence type="ECO:0000256" key="6">
    <source>
        <dbReference type="PIRSR" id="PIRSR600821-52"/>
    </source>
</evidence>
<dbReference type="CDD" id="cd00430">
    <property type="entry name" value="PLPDE_III_AR"/>
    <property type="match status" value="1"/>
</dbReference>
<dbReference type="AlphaFoldDB" id="A0A8J2ZTA0"/>
<comment type="pathway">
    <text evidence="4">Amino-acid biosynthesis; D-alanine biosynthesis; D-alanine from L-alanine: step 1/1.</text>
</comment>
<evidence type="ECO:0000256" key="1">
    <source>
        <dbReference type="ARBA" id="ARBA00001933"/>
    </source>
</evidence>
<dbReference type="Proteomes" id="UP000602050">
    <property type="component" value="Unassembled WGS sequence"/>
</dbReference>
<feature type="domain" description="Alanine racemase C-terminal" evidence="7">
    <location>
        <begin position="246"/>
        <end position="374"/>
    </location>
</feature>
<feature type="active site" description="Proton acceptor; specific for L-alanine" evidence="4">
    <location>
        <position position="267"/>
    </location>
</feature>
<dbReference type="Pfam" id="PF01168">
    <property type="entry name" value="Ala_racemase_N"/>
    <property type="match status" value="1"/>
</dbReference>
<evidence type="ECO:0000256" key="3">
    <source>
        <dbReference type="ARBA" id="ARBA00023235"/>
    </source>
</evidence>
<feature type="binding site" evidence="4 6">
    <location>
        <position position="138"/>
    </location>
    <ligand>
        <name>substrate</name>
    </ligand>
</feature>
<organism evidence="8 9">
    <name type="scientific">Compostibacillus humi</name>
    <dbReference type="NCBI Taxonomy" id="1245525"/>
    <lineage>
        <taxon>Bacteria</taxon>
        <taxon>Bacillati</taxon>
        <taxon>Bacillota</taxon>
        <taxon>Bacilli</taxon>
        <taxon>Bacillales</taxon>
        <taxon>Bacillaceae</taxon>
        <taxon>Compostibacillus</taxon>
    </lineage>
</organism>
<feature type="modified residue" description="N6-(pyridoxal phosphate)lysine" evidence="4 5">
    <location>
        <position position="40"/>
    </location>
</feature>
<evidence type="ECO:0000256" key="5">
    <source>
        <dbReference type="PIRSR" id="PIRSR600821-50"/>
    </source>
</evidence>
<evidence type="ECO:0000256" key="4">
    <source>
        <dbReference type="HAMAP-Rule" id="MF_01201"/>
    </source>
</evidence>
<accession>A0A8J2ZTA0</accession>
<dbReference type="InterPro" id="IPR009006">
    <property type="entry name" value="Ala_racemase/Decarboxylase_C"/>
</dbReference>
<evidence type="ECO:0000259" key="7">
    <source>
        <dbReference type="SMART" id="SM01005"/>
    </source>
</evidence>
<feature type="active site" description="Proton acceptor; specific for D-alanine" evidence="4">
    <location>
        <position position="40"/>
    </location>
</feature>
<dbReference type="Gene3D" id="2.40.37.10">
    <property type="entry name" value="Lyase, Ornithine Decarboxylase, Chain A, domain 1"/>
    <property type="match status" value="1"/>
</dbReference>
<comment type="cofactor">
    <cofactor evidence="1 4 5">
        <name>pyridoxal 5'-phosphate</name>
        <dbReference type="ChEBI" id="CHEBI:597326"/>
    </cofactor>
</comment>
<dbReference type="SUPFAM" id="SSF51419">
    <property type="entry name" value="PLP-binding barrel"/>
    <property type="match status" value="1"/>
</dbReference>
<proteinExistence type="inferred from homology"/>
<dbReference type="PANTHER" id="PTHR30511:SF0">
    <property type="entry name" value="ALANINE RACEMASE, CATABOLIC-RELATED"/>
    <property type="match status" value="1"/>
</dbReference>
<reference evidence="8" key="2">
    <citation type="submission" date="2020-09" db="EMBL/GenBank/DDBJ databases">
        <authorList>
            <person name="Sun Q."/>
            <person name="Zhou Y."/>
        </authorList>
    </citation>
    <scope>NUCLEOTIDE SEQUENCE</scope>
    <source>
        <strain evidence="8">CGMCC 1.12360</strain>
    </source>
</reference>
<dbReference type="PROSITE" id="PS00395">
    <property type="entry name" value="ALANINE_RACEMASE"/>
    <property type="match status" value="1"/>
</dbReference>
<evidence type="ECO:0000313" key="8">
    <source>
        <dbReference type="EMBL" id="GGH75359.1"/>
    </source>
</evidence>
<name>A0A8J2ZTA0_9BACI</name>
<dbReference type="PANTHER" id="PTHR30511">
    <property type="entry name" value="ALANINE RACEMASE"/>
    <property type="match status" value="1"/>
</dbReference>
<keyword evidence="3 4" id="KW-0413">Isomerase</keyword>
<dbReference type="GO" id="GO:0008784">
    <property type="term" value="F:alanine racemase activity"/>
    <property type="evidence" value="ECO:0007669"/>
    <property type="project" value="UniProtKB-UniRule"/>
</dbReference>
<dbReference type="InterPro" id="IPR029066">
    <property type="entry name" value="PLP-binding_barrel"/>
</dbReference>
<dbReference type="EC" id="5.1.1.1" evidence="4"/>
<dbReference type="GO" id="GO:0030170">
    <property type="term" value="F:pyridoxal phosphate binding"/>
    <property type="evidence" value="ECO:0007669"/>
    <property type="project" value="UniProtKB-UniRule"/>
</dbReference>
<comment type="similarity">
    <text evidence="4">Belongs to the alanine racemase family.</text>
</comment>
<dbReference type="FunFam" id="3.20.20.10:FF:000002">
    <property type="entry name" value="Alanine racemase"/>
    <property type="match status" value="1"/>
</dbReference>
<protein>
    <recommendedName>
        <fullName evidence="4">Alanine racemase</fullName>
        <ecNumber evidence="4">5.1.1.1</ecNumber>
    </recommendedName>
</protein>
<dbReference type="GO" id="GO:0005829">
    <property type="term" value="C:cytosol"/>
    <property type="evidence" value="ECO:0007669"/>
    <property type="project" value="TreeGrafter"/>
</dbReference>
<dbReference type="InterPro" id="IPR020622">
    <property type="entry name" value="Ala_racemase_pyridoxalP-BS"/>
</dbReference>
<dbReference type="GO" id="GO:0009252">
    <property type="term" value="P:peptidoglycan biosynthetic process"/>
    <property type="evidence" value="ECO:0007669"/>
    <property type="project" value="TreeGrafter"/>
</dbReference>
<comment type="caution">
    <text evidence="8">The sequence shown here is derived from an EMBL/GenBank/DDBJ whole genome shotgun (WGS) entry which is preliminary data.</text>
</comment>
<dbReference type="RefSeq" id="WP_188391782.1">
    <property type="nucleotide sequence ID" value="NZ_BMEV01000022.1"/>
</dbReference>
<reference evidence="8" key="1">
    <citation type="journal article" date="2014" name="Int. J. Syst. Evol. Microbiol.">
        <title>Complete genome sequence of Corynebacterium casei LMG S-19264T (=DSM 44701T), isolated from a smear-ripened cheese.</title>
        <authorList>
            <consortium name="US DOE Joint Genome Institute (JGI-PGF)"/>
            <person name="Walter F."/>
            <person name="Albersmeier A."/>
            <person name="Kalinowski J."/>
            <person name="Ruckert C."/>
        </authorList>
    </citation>
    <scope>NUCLEOTIDE SEQUENCE</scope>
    <source>
        <strain evidence="8">CGMCC 1.12360</strain>
    </source>
</reference>
<gene>
    <name evidence="8" type="primary">alr2</name>
    <name evidence="8" type="ORF">GCM10010978_15150</name>
</gene>
<dbReference type="SUPFAM" id="SSF50621">
    <property type="entry name" value="Alanine racemase C-terminal domain-like"/>
    <property type="match status" value="1"/>
</dbReference>
<dbReference type="Gene3D" id="3.20.20.10">
    <property type="entry name" value="Alanine racemase"/>
    <property type="match status" value="1"/>
</dbReference>
<comment type="catalytic activity">
    <reaction evidence="4">
        <text>L-alanine = D-alanine</text>
        <dbReference type="Rhea" id="RHEA:20249"/>
        <dbReference type="ChEBI" id="CHEBI:57416"/>
        <dbReference type="ChEBI" id="CHEBI:57972"/>
        <dbReference type="EC" id="5.1.1.1"/>
    </reaction>
</comment>
<evidence type="ECO:0000256" key="2">
    <source>
        <dbReference type="ARBA" id="ARBA00022898"/>
    </source>
</evidence>
<dbReference type="PRINTS" id="PR00992">
    <property type="entry name" value="ALARACEMASE"/>
</dbReference>
<dbReference type="InterPro" id="IPR001608">
    <property type="entry name" value="Ala_racemase_N"/>
</dbReference>
<comment type="function">
    <text evidence="4">Catalyzes the interconversion of L-alanine and D-alanine. May also act on other amino acids.</text>
</comment>